<dbReference type="EMBL" id="BMAV01004271">
    <property type="protein sequence ID" value="GFY44506.1"/>
    <property type="molecule type" value="Genomic_DNA"/>
</dbReference>
<evidence type="ECO:0000256" key="1">
    <source>
        <dbReference type="SAM" id="Phobius"/>
    </source>
</evidence>
<keyword evidence="1" id="KW-0472">Membrane</keyword>
<name>A0A8X7BTP1_9ARAC</name>
<gene>
    <name evidence="2" type="primary">nrf-6_45</name>
    <name evidence="2" type="ORF">TNIN_203191</name>
</gene>
<protein>
    <submittedName>
        <fullName evidence="2">Nose resistant to fluoxetine protein 6</fullName>
    </submittedName>
</protein>
<keyword evidence="1" id="KW-0812">Transmembrane</keyword>
<reference evidence="2" key="1">
    <citation type="submission" date="2020-08" db="EMBL/GenBank/DDBJ databases">
        <title>Multicomponent nature underlies the extraordinary mechanical properties of spider dragline silk.</title>
        <authorList>
            <person name="Kono N."/>
            <person name="Nakamura H."/>
            <person name="Mori M."/>
            <person name="Yoshida Y."/>
            <person name="Ohtoshi R."/>
            <person name="Malay A.D."/>
            <person name="Moran D.A.P."/>
            <person name="Tomita M."/>
            <person name="Numata K."/>
            <person name="Arakawa K."/>
        </authorList>
    </citation>
    <scope>NUCLEOTIDE SEQUENCE</scope>
</reference>
<accession>A0A8X7BTP1</accession>
<evidence type="ECO:0000313" key="3">
    <source>
        <dbReference type="Proteomes" id="UP000886998"/>
    </source>
</evidence>
<sequence>FINTVLSWKAWVPLSKLVFVTYLIQPIIQLNYIASFRTIQEFTHLQFIVQGFGFLVISTFLGFLCNMLIESPCQMLISLTNPNNLNNFSWYESQFISAMMPDKSDVDDEMAPDPVLRRHLFVNNRDQW</sequence>
<comment type="caution">
    <text evidence="2">The sequence shown here is derived from an EMBL/GenBank/DDBJ whole genome shotgun (WGS) entry which is preliminary data.</text>
</comment>
<proteinExistence type="predicted"/>
<organism evidence="2 3">
    <name type="scientific">Trichonephila inaurata madagascariensis</name>
    <dbReference type="NCBI Taxonomy" id="2747483"/>
    <lineage>
        <taxon>Eukaryota</taxon>
        <taxon>Metazoa</taxon>
        <taxon>Ecdysozoa</taxon>
        <taxon>Arthropoda</taxon>
        <taxon>Chelicerata</taxon>
        <taxon>Arachnida</taxon>
        <taxon>Araneae</taxon>
        <taxon>Araneomorphae</taxon>
        <taxon>Entelegynae</taxon>
        <taxon>Araneoidea</taxon>
        <taxon>Nephilidae</taxon>
        <taxon>Trichonephila</taxon>
        <taxon>Trichonephila inaurata</taxon>
    </lineage>
</organism>
<evidence type="ECO:0000313" key="2">
    <source>
        <dbReference type="EMBL" id="GFY44506.1"/>
    </source>
</evidence>
<dbReference type="PANTHER" id="PTHR11161:SF0">
    <property type="entry name" value="O-ACYLTRANSFERASE LIKE PROTEIN"/>
    <property type="match status" value="1"/>
</dbReference>
<keyword evidence="1" id="KW-1133">Transmembrane helix</keyword>
<keyword evidence="3" id="KW-1185">Reference proteome</keyword>
<feature type="non-terminal residue" evidence="2">
    <location>
        <position position="1"/>
    </location>
</feature>
<dbReference type="AlphaFoldDB" id="A0A8X7BTP1"/>
<dbReference type="OrthoDB" id="10026250at2759"/>
<feature type="transmembrane region" description="Helical" evidence="1">
    <location>
        <begin position="47"/>
        <end position="69"/>
    </location>
</feature>
<dbReference type="InterPro" id="IPR052728">
    <property type="entry name" value="O2_lipid_transport_reg"/>
</dbReference>
<dbReference type="Proteomes" id="UP000886998">
    <property type="component" value="Unassembled WGS sequence"/>
</dbReference>
<dbReference type="PANTHER" id="PTHR11161">
    <property type="entry name" value="O-ACYLTRANSFERASE"/>
    <property type="match status" value="1"/>
</dbReference>